<feature type="chain" id="PRO_5001647010" description="Polysaccharide lyase family 14 protein" evidence="2">
    <location>
        <begin position="23"/>
        <end position="297"/>
    </location>
</feature>
<evidence type="ECO:0000313" key="3">
    <source>
        <dbReference type="EMBL" id="KDR83057.1"/>
    </source>
</evidence>
<dbReference type="HOGENOM" id="CLU_061244_0_0_1"/>
<keyword evidence="2" id="KW-0732">Signal</keyword>
<name>A0A067TL50_GALM3</name>
<evidence type="ECO:0000256" key="1">
    <source>
        <dbReference type="SAM" id="MobiDB-lite"/>
    </source>
</evidence>
<reference evidence="4" key="1">
    <citation type="journal article" date="2014" name="Proc. Natl. Acad. Sci. U.S.A.">
        <title>Extensive sampling of basidiomycete genomes demonstrates inadequacy of the white-rot/brown-rot paradigm for wood decay fungi.</title>
        <authorList>
            <person name="Riley R."/>
            <person name="Salamov A.A."/>
            <person name="Brown D.W."/>
            <person name="Nagy L.G."/>
            <person name="Floudas D."/>
            <person name="Held B.W."/>
            <person name="Levasseur A."/>
            <person name="Lombard V."/>
            <person name="Morin E."/>
            <person name="Otillar R."/>
            <person name="Lindquist E.A."/>
            <person name="Sun H."/>
            <person name="LaButti K.M."/>
            <person name="Schmutz J."/>
            <person name="Jabbour D."/>
            <person name="Luo H."/>
            <person name="Baker S.E."/>
            <person name="Pisabarro A.G."/>
            <person name="Walton J.D."/>
            <person name="Blanchette R.A."/>
            <person name="Henrissat B."/>
            <person name="Martin F."/>
            <person name="Cullen D."/>
            <person name="Hibbett D.S."/>
            <person name="Grigoriev I.V."/>
        </authorList>
    </citation>
    <scope>NUCLEOTIDE SEQUENCE [LARGE SCALE GENOMIC DNA]</scope>
    <source>
        <strain evidence="4">CBS 339.88</strain>
    </source>
</reference>
<keyword evidence="4" id="KW-1185">Reference proteome</keyword>
<dbReference type="OrthoDB" id="2310204at2759"/>
<sequence length="297" mass="31769">MAPAALSLTLLILCTTPPLTSAGFPHLKGWQRSSSSSSSRWTRLWRRGSSSSTPPTRTVPPEGFYVPMSNGGSMLTSVPNTFPPGQGEPVNAILSGSSDAQVLVDQETDGGMRNYFLSFGFSGECLGQHSGSDQAVDLGDGDGFQNETSVIRWNYGDAQLGSCQETIQGGNHFRYWVQNGPAADSGAIFMAVSYEMPISQDHDIIVNGYNLGRDWLIGNITHQLVPTPNITNGTSYSGTTAWANYTYQTDITYRAGLLENTNFNINHNFSVGVDGVNASDGLVAVLDVKITGVPAKS</sequence>
<feature type="compositionally biased region" description="Low complexity" evidence="1">
    <location>
        <begin position="41"/>
        <end position="61"/>
    </location>
</feature>
<dbReference type="EMBL" id="KL142369">
    <property type="protein sequence ID" value="KDR83057.1"/>
    <property type="molecule type" value="Genomic_DNA"/>
</dbReference>
<dbReference type="Proteomes" id="UP000027222">
    <property type="component" value="Unassembled WGS sequence"/>
</dbReference>
<proteinExistence type="predicted"/>
<gene>
    <name evidence="3" type="ORF">GALMADRAFT_221038</name>
</gene>
<evidence type="ECO:0000313" key="4">
    <source>
        <dbReference type="Proteomes" id="UP000027222"/>
    </source>
</evidence>
<protein>
    <recommendedName>
        <fullName evidence="5">Polysaccharide lyase family 14 protein</fullName>
    </recommendedName>
</protein>
<evidence type="ECO:0008006" key="5">
    <source>
        <dbReference type="Google" id="ProtNLM"/>
    </source>
</evidence>
<accession>A0A067TL50</accession>
<feature type="signal peptide" evidence="2">
    <location>
        <begin position="1"/>
        <end position="22"/>
    </location>
</feature>
<dbReference type="STRING" id="685588.A0A067TL50"/>
<feature type="region of interest" description="Disordered" evidence="1">
    <location>
        <begin position="41"/>
        <end position="62"/>
    </location>
</feature>
<evidence type="ECO:0000256" key="2">
    <source>
        <dbReference type="SAM" id="SignalP"/>
    </source>
</evidence>
<dbReference type="AlphaFoldDB" id="A0A067TL50"/>
<organism evidence="3 4">
    <name type="scientific">Galerina marginata (strain CBS 339.88)</name>
    <dbReference type="NCBI Taxonomy" id="685588"/>
    <lineage>
        <taxon>Eukaryota</taxon>
        <taxon>Fungi</taxon>
        <taxon>Dikarya</taxon>
        <taxon>Basidiomycota</taxon>
        <taxon>Agaricomycotina</taxon>
        <taxon>Agaricomycetes</taxon>
        <taxon>Agaricomycetidae</taxon>
        <taxon>Agaricales</taxon>
        <taxon>Agaricineae</taxon>
        <taxon>Strophariaceae</taxon>
        <taxon>Galerina</taxon>
    </lineage>
</organism>